<reference evidence="4 5" key="1">
    <citation type="submission" date="2019-08" db="EMBL/GenBank/DDBJ databases">
        <authorList>
            <person name="Dong K."/>
        </authorList>
    </citation>
    <scope>NUCLEOTIDE SEQUENCE [LARGE SCALE GENOMIC DNA]</scope>
    <source>
        <strain evidence="4 5">M4-8</strain>
    </source>
</reference>
<dbReference type="EMBL" id="VRSW01000005">
    <property type="protein sequence ID" value="TXK03037.1"/>
    <property type="molecule type" value="Genomic_DNA"/>
</dbReference>
<dbReference type="SUPFAM" id="SSF54001">
    <property type="entry name" value="Cysteine proteinases"/>
    <property type="match status" value="1"/>
</dbReference>
<keyword evidence="5" id="KW-1185">Reference proteome</keyword>
<dbReference type="Proteomes" id="UP000321196">
    <property type="component" value="Unassembled WGS sequence"/>
</dbReference>
<dbReference type="PANTHER" id="PTHR42736">
    <property type="entry name" value="PROTEIN-GLUTAMINE GAMMA-GLUTAMYLTRANSFERASE"/>
    <property type="match status" value="1"/>
</dbReference>
<feature type="domain" description="Transglutaminase-like" evidence="3">
    <location>
        <begin position="500"/>
        <end position="576"/>
    </location>
</feature>
<dbReference type="SMART" id="SM00460">
    <property type="entry name" value="TGc"/>
    <property type="match status" value="1"/>
</dbReference>
<evidence type="ECO:0000313" key="5">
    <source>
        <dbReference type="Proteomes" id="UP000321196"/>
    </source>
</evidence>
<sequence length="808" mass="84142">MSIREAEPQAYVESLPSGATGGTMSGGFESEAAAPKRRAPRSRPDLLLSALTATLLGAGIFSLLGPIVVGMWMMMTIVMIALVFSAGYLLRRLRVPLAVVPLIQALLVIGALTLFFVPSTAALGVVPTASAIEGMERLLSRAVNDIVFGIAPMVATDALTFLLVAATGALAVVLDTLIVSARLPVLGGAIVLVVGLIAPLIVPGAVNLNALILMLVLMFLVVRRVTALGERRLSATAERGGPAASAAIIVVSALVVGGAIAPLVEGPRSQIIPGFGPALSISPSLNLGNDLRQPRETDVLTVSGDRTTPPYLRISTLSIFDGETWVASPDSAVGSLATLAASPTVEVGPDMRVTEYTSMIDVKNLAMAWLPLPYAAVEISGLTGEWQTGSDTRTARSAAESTSAGSQSYTVLSREVRPSAEQIRAAATGSARYPDLAELPAGTPARVSELAAAVTAEATNDYDRLVALQTWFRSSEFEYSLDAPVEDGFDGDSMAAIDRFLEVRAGYCAHFAAAFTLMARSLDMPARIVVGFLPGSSTNDVDADNQRVYKVTSSQLHAWPEVYFEGIGWVAFEPTQSLGTPTAFAADQPAEAGGTEVGATAAPTEAPVVPEATARPTVAPTTAAAPATQTPAFPWMPVLLVALAVLVVALIPAGARAVLGSSRAATIRDGSAAAAWREVVATAADYGTAPSPTMSAREMGVRLIDRGAPADAVTTLVTSIERASYGSGTTWQADSGGDMWAAVQEVRRGLRAKATTPRRIGAFFAPLSLVSVPLMNLATRGDATARDRSIDSQQSVDVVRRTLRDRVG</sequence>
<gene>
    <name evidence="4" type="ORF">FVP60_12170</name>
</gene>
<dbReference type="AlphaFoldDB" id="A0A5C8HKG4"/>
<feature type="transmembrane region" description="Helical" evidence="2">
    <location>
        <begin position="243"/>
        <end position="264"/>
    </location>
</feature>
<dbReference type="Pfam" id="PF13559">
    <property type="entry name" value="DUF4129"/>
    <property type="match status" value="1"/>
</dbReference>
<evidence type="ECO:0000256" key="2">
    <source>
        <dbReference type="SAM" id="Phobius"/>
    </source>
</evidence>
<dbReference type="InterPro" id="IPR021878">
    <property type="entry name" value="TgpA_N"/>
</dbReference>
<protein>
    <submittedName>
        <fullName evidence="4">Transglutaminase domain-containing protein</fullName>
    </submittedName>
</protein>
<dbReference type="Gene3D" id="3.10.620.30">
    <property type="match status" value="1"/>
</dbReference>
<feature type="compositionally biased region" description="Low complexity" evidence="1">
    <location>
        <begin position="390"/>
        <end position="404"/>
    </location>
</feature>
<evidence type="ECO:0000256" key="1">
    <source>
        <dbReference type="SAM" id="MobiDB-lite"/>
    </source>
</evidence>
<feature type="transmembrane region" description="Helical" evidence="2">
    <location>
        <begin position="146"/>
        <end position="174"/>
    </location>
</feature>
<feature type="region of interest" description="Disordered" evidence="1">
    <location>
        <begin position="388"/>
        <end position="411"/>
    </location>
</feature>
<keyword evidence="2" id="KW-0812">Transmembrane</keyword>
<keyword evidence="2" id="KW-1133">Transmembrane helix</keyword>
<dbReference type="Pfam" id="PF11992">
    <property type="entry name" value="TgpA_N"/>
    <property type="match status" value="1"/>
</dbReference>
<proteinExistence type="predicted"/>
<feature type="transmembrane region" description="Helical" evidence="2">
    <location>
        <begin position="181"/>
        <end position="198"/>
    </location>
</feature>
<comment type="caution">
    <text evidence="4">The sequence shown here is derived from an EMBL/GenBank/DDBJ whole genome shotgun (WGS) entry which is preliminary data.</text>
</comment>
<keyword evidence="2" id="KW-0472">Membrane</keyword>
<feature type="transmembrane region" description="Helical" evidence="2">
    <location>
        <begin position="204"/>
        <end position="222"/>
    </location>
</feature>
<dbReference type="InterPro" id="IPR038765">
    <property type="entry name" value="Papain-like_cys_pep_sf"/>
</dbReference>
<feature type="transmembrane region" description="Helical" evidence="2">
    <location>
        <begin position="102"/>
        <end position="126"/>
    </location>
</feature>
<evidence type="ECO:0000259" key="3">
    <source>
        <dbReference type="SMART" id="SM00460"/>
    </source>
</evidence>
<evidence type="ECO:0000313" key="4">
    <source>
        <dbReference type="EMBL" id="TXK03037.1"/>
    </source>
</evidence>
<organism evidence="4 5">
    <name type="scientific">Microbacterium mitrae</name>
    <dbReference type="NCBI Taxonomy" id="664640"/>
    <lineage>
        <taxon>Bacteria</taxon>
        <taxon>Bacillati</taxon>
        <taxon>Actinomycetota</taxon>
        <taxon>Actinomycetes</taxon>
        <taxon>Micrococcales</taxon>
        <taxon>Microbacteriaceae</taxon>
        <taxon>Microbacterium</taxon>
    </lineage>
</organism>
<accession>A0A5C8HKG4</accession>
<feature type="transmembrane region" description="Helical" evidence="2">
    <location>
        <begin position="71"/>
        <end position="90"/>
    </location>
</feature>
<dbReference type="RefSeq" id="WP_147826562.1">
    <property type="nucleotide sequence ID" value="NZ_BAAARG010000004.1"/>
</dbReference>
<dbReference type="OrthoDB" id="9804023at2"/>
<dbReference type="InterPro" id="IPR052901">
    <property type="entry name" value="Bact_TGase-like"/>
</dbReference>
<dbReference type="InterPro" id="IPR002931">
    <property type="entry name" value="Transglutaminase-like"/>
</dbReference>
<dbReference type="InterPro" id="IPR025403">
    <property type="entry name" value="TgpA-like_C"/>
</dbReference>
<feature type="region of interest" description="Disordered" evidence="1">
    <location>
        <begin position="1"/>
        <end position="39"/>
    </location>
</feature>
<dbReference type="PANTHER" id="PTHR42736:SF1">
    <property type="entry name" value="PROTEIN-GLUTAMINE GAMMA-GLUTAMYLTRANSFERASE"/>
    <property type="match status" value="1"/>
</dbReference>
<feature type="transmembrane region" description="Helical" evidence="2">
    <location>
        <begin position="46"/>
        <end position="65"/>
    </location>
</feature>
<feature type="transmembrane region" description="Helical" evidence="2">
    <location>
        <begin position="635"/>
        <end position="659"/>
    </location>
</feature>
<dbReference type="Pfam" id="PF01841">
    <property type="entry name" value="Transglut_core"/>
    <property type="match status" value="1"/>
</dbReference>
<name>A0A5C8HKG4_9MICO</name>